<gene>
    <name evidence="2" type="ORF">LAZ67_7000583</name>
</gene>
<name>A0ABY6KLL6_9ARAC</name>
<sequence length="206" mass="23549">MNPKKFQAEILHWHFATARNISLENGCDQCRDPMCENANLMIIIMGILFLLINFVMMLTWCCLVNLGRKDPRRPTCYPHGLNGSESYLNSPESRNLVISSRKVSTQTIRRRLQQHGLLARRRRLGLPLTNGVNSSSRTNPGSVCSTMVAASVFGITIVKVHCQLAFDIFILAHHLKCWYGLQKRELLARRPRLGLPLTLHHRHEKL</sequence>
<proteinExistence type="predicted"/>
<keyword evidence="1" id="KW-0812">Transmembrane</keyword>
<dbReference type="Proteomes" id="UP001235939">
    <property type="component" value="Chromosome 07"/>
</dbReference>
<feature type="transmembrane region" description="Helical" evidence="1">
    <location>
        <begin position="40"/>
        <end position="63"/>
    </location>
</feature>
<organism evidence="2 3">
    <name type="scientific">Cordylochernes scorpioides</name>
    <dbReference type="NCBI Taxonomy" id="51811"/>
    <lineage>
        <taxon>Eukaryota</taxon>
        <taxon>Metazoa</taxon>
        <taxon>Ecdysozoa</taxon>
        <taxon>Arthropoda</taxon>
        <taxon>Chelicerata</taxon>
        <taxon>Arachnida</taxon>
        <taxon>Pseudoscorpiones</taxon>
        <taxon>Cheliferoidea</taxon>
        <taxon>Chernetidae</taxon>
        <taxon>Cordylochernes</taxon>
    </lineage>
</organism>
<dbReference type="EMBL" id="CP092869">
    <property type="protein sequence ID" value="UYV69746.1"/>
    <property type="molecule type" value="Genomic_DNA"/>
</dbReference>
<evidence type="ECO:0000313" key="3">
    <source>
        <dbReference type="Proteomes" id="UP001235939"/>
    </source>
</evidence>
<evidence type="ECO:0000313" key="2">
    <source>
        <dbReference type="EMBL" id="UYV69746.1"/>
    </source>
</evidence>
<keyword evidence="1" id="KW-1133">Transmembrane helix</keyword>
<keyword evidence="1" id="KW-0472">Membrane</keyword>
<keyword evidence="3" id="KW-1185">Reference proteome</keyword>
<protein>
    <submittedName>
        <fullName evidence="2">Uncharacterized protein</fullName>
    </submittedName>
</protein>
<accession>A0ABY6KLL6</accession>
<evidence type="ECO:0000256" key="1">
    <source>
        <dbReference type="SAM" id="Phobius"/>
    </source>
</evidence>
<reference evidence="2 3" key="1">
    <citation type="submission" date="2022-01" db="EMBL/GenBank/DDBJ databases">
        <title>A chromosomal length assembly of Cordylochernes scorpioides.</title>
        <authorList>
            <person name="Zeh D."/>
            <person name="Zeh J."/>
        </authorList>
    </citation>
    <scope>NUCLEOTIDE SEQUENCE [LARGE SCALE GENOMIC DNA]</scope>
    <source>
        <strain evidence="2">IN4F17</strain>
        <tissue evidence="2">Whole Body</tissue>
    </source>
</reference>